<feature type="region of interest" description="Disordered" evidence="1">
    <location>
        <begin position="707"/>
        <end position="913"/>
    </location>
</feature>
<dbReference type="GeneID" id="108666459"/>
<dbReference type="KEGG" id="hazt:108666459"/>
<feature type="compositionally biased region" description="Basic and acidic residues" evidence="1">
    <location>
        <begin position="93"/>
        <end position="109"/>
    </location>
</feature>
<keyword evidence="2" id="KW-1185">Reference proteome</keyword>
<feature type="region of interest" description="Disordered" evidence="1">
    <location>
        <begin position="1016"/>
        <end position="1041"/>
    </location>
</feature>
<accession>A0A8B7N6B0</accession>
<dbReference type="AlphaFoldDB" id="A0A8B7N6B0"/>
<name>A0A8B7N6B0_HYAAZ</name>
<evidence type="ECO:0000313" key="2">
    <source>
        <dbReference type="Proteomes" id="UP000694843"/>
    </source>
</evidence>
<feature type="region of interest" description="Disordered" evidence="1">
    <location>
        <begin position="125"/>
        <end position="200"/>
    </location>
</feature>
<sequence>MASERILHREQFQNANQMIEVLIRTKPKPPHSSSTLPKPKAFKRDCLLQKELEKISNGRKPHKQDVIKTGREASAKEQSKDVINKNSHMTVEVSKRDGISKKKSSDRNSFDPTWRDLLQNYSRHSADDSTSSVAAHNFSQNTVDKRPSKGLSHKSPHKDRTIQTSTKQGDRKHSPPAGPSNISPLRHHRQRQTSATRHHPNEQAAPLIEANQHCQEQYPGLNGGGMHLLERNSNSINTPAANLVRSGGRISSDGLSNTPFSDSALQLLQQLKTKLQHRGDSETIQDLERLEQQLAGAGGTVKVPTPQSAQSSNFTSVFETPLAPSSESHQAQHLSQVNQVQQAMAEKDATIEELRIHNARLLAQYDKVIQQQRQQMENAHVGKNLPPGGIIPTALASSTTPAGFVNAASVTTPNTAAPAISTSVPPPLRPNHGIHAAALSPLLEVSAESSSGIRYPIYPSARNEVLTANGHKNSRIESVFPPKVGSKQPLSRNYFDRVGIEAVDSGRAVPPASAGGNFPSHASRHNADEIVNEGPAISSGARQRVMTSEPRGGVLATNPVTNETMLQQLRDEIRSLRRDFQQLQRQTEKSTGPPLGAAVETTLIAQQPLASTAKSDAASVDPARSTAAALQGRPFRTAGNPPAPELSSVHNIRSDAGLRVTSTMPTLPSALSGQGGSTNVNVDMFRSSNVQPINSADHALMDATTLRERPKDASQGDKPASQIDNPLNQGNNASSQGNNASSQGNNPSSQVNNPSSQENNRSSQGNNPSSQGNNPSSQGNNPSSQGNKPSSQVNNASRQGNNPSSQGNKTSSQGNNPSSQGNNPSSQGNNPLNQGNNASSQGNNPSSQGNNPLSQGNNASSQGNNASSQGNNPSSLGNKPASQVDKPASQDKSAGARRDAFRQSGASGESLESKFSVLRSDYSHYLGTKSGKPLQPIDQFPDHSRTVSELEDSPASVSEVSENEPMGQDNRAPSKPSLRKPKCTIVDDGTTTKGQRRTVTPDFSISSSTIGSCSLVNNSGRARQPVDRLESTRVQTADTSDALLSSRSHNGVETLASALAKGNKQDV</sequence>
<feature type="region of interest" description="Disordered" evidence="1">
    <location>
        <begin position="925"/>
        <end position="1003"/>
    </location>
</feature>
<evidence type="ECO:0000256" key="1">
    <source>
        <dbReference type="SAM" id="MobiDB-lite"/>
    </source>
</evidence>
<feature type="compositionally biased region" description="Low complexity" evidence="1">
    <location>
        <begin position="811"/>
        <end position="875"/>
    </location>
</feature>
<gene>
    <name evidence="3" type="primary">LOC108666459</name>
</gene>
<feature type="compositionally biased region" description="Low complexity" evidence="1">
    <location>
        <begin position="728"/>
        <end position="787"/>
    </location>
</feature>
<evidence type="ECO:0000313" key="3">
    <source>
        <dbReference type="RefSeq" id="XP_018008828.1"/>
    </source>
</evidence>
<feature type="compositionally biased region" description="Polar residues" evidence="1">
    <location>
        <begin position="788"/>
        <end position="810"/>
    </location>
</feature>
<reference evidence="3" key="1">
    <citation type="submission" date="2025-08" db="UniProtKB">
        <authorList>
            <consortium name="RefSeq"/>
        </authorList>
    </citation>
    <scope>IDENTIFICATION</scope>
    <source>
        <tissue evidence="3">Whole organism</tissue>
    </source>
</reference>
<feature type="compositionally biased region" description="Polar residues" evidence="1">
    <location>
        <begin position="125"/>
        <end position="142"/>
    </location>
</feature>
<dbReference type="OrthoDB" id="6356992at2759"/>
<dbReference type="RefSeq" id="XP_018008828.1">
    <property type="nucleotide sequence ID" value="XM_018153339.2"/>
</dbReference>
<proteinExistence type="predicted"/>
<protein>
    <submittedName>
        <fullName evidence="3">Uncharacterized protein LOC108666459 isoform X1</fullName>
    </submittedName>
</protein>
<feature type="region of interest" description="Disordered" evidence="1">
    <location>
        <begin position="53"/>
        <end position="113"/>
    </location>
</feature>
<dbReference type="Proteomes" id="UP000694843">
    <property type="component" value="Unplaced"/>
</dbReference>
<feature type="compositionally biased region" description="Polar residues" evidence="1">
    <location>
        <begin position="1032"/>
        <end position="1041"/>
    </location>
</feature>
<organism evidence="2 3">
    <name type="scientific">Hyalella azteca</name>
    <name type="common">Amphipod</name>
    <dbReference type="NCBI Taxonomy" id="294128"/>
    <lineage>
        <taxon>Eukaryota</taxon>
        <taxon>Metazoa</taxon>
        <taxon>Ecdysozoa</taxon>
        <taxon>Arthropoda</taxon>
        <taxon>Crustacea</taxon>
        <taxon>Multicrustacea</taxon>
        <taxon>Malacostraca</taxon>
        <taxon>Eumalacostraca</taxon>
        <taxon>Peracarida</taxon>
        <taxon>Amphipoda</taxon>
        <taxon>Senticaudata</taxon>
        <taxon>Talitrida</taxon>
        <taxon>Talitroidea</taxon>
        <taxon>Hyalellidae</taxon>
        <taxon>Hyalella</taxon>
    </lineage>
</organism>
<feature type="compositionally biased region" description="Basic and acidic residues" evidence="1">
    <location>
        <begin position="63"/>
        <end position="83"/>
    </location>
</feature>
<feature type="compositionally biased region" description="Polar residues" evidence="1">
    <location>
        <begin position="989"/>
        <end position="1003"/>
    </location>
</feature>